<dbReference type="Proteomes" id="UP000230833">
    <property type="component" value="Unassembled WGS sequence"/>
</dbReference>
<keyword evidence="6" id="KW-0342">GTP-binding</keyword>
<dbReference type="FunFam" id="3.40.50.300:FF:000019">
    <property type="entry name" value="Translation initiation factor IF-2"/>
    <property type="match status" value="1"/>
</dbReference>
<evidence type="ECO:0000313" key="11">
    <source>
        <dbReference type="Proteomes" id="UP000230833"/>
    </source>
</evidence>
<dbReference type="SUPFAM" id="SSF52540">
    <property type="entry name" value="P-loop containing nucleoside triphosphate hydrolases"/>
    <property type="match status" value="1"/>
</dbReference>
<evidence type="ECO:0000256" key="2">
    <source>
        <dbReference type="ARBA" id="ARBA00020675"/>
    </source>
</evidence>
<name>A0A2H0RJP6_9BACT</name>
<dbReference type="PRINTS" id="PR00315">
    <property type="entry name" value="ELONGATNFCT"/>
</dbReference>
<protein>
    <recommendedName>
        <fullName evidence="2 7">Translation initiation factor IF-2</fullName>
    </recommendedName>
</protein>
<dbReference type="Pfam" id="PF22042">
    <property type="entry name" value="EF-G_D2"/>
    <property type="match status" value="1"/>
</dbReference>
<feature type="domain" description="Tr-type G" evidence="9">
    <location>
        <begin position="13"/>
        <end position="186"/>
    </location>
</feature>
<dbReference type="InterPro" id="IPR009000">
    <property type="entry name" value="Transl_B-barrel_sf"/>
</dbReference>
<dbReference type="Gene3D" id="2.40.30.10">
    <property type="entry name" value="Translation factors"/>
    <property type="match status" value="2"/>
</dbReference>
<reference evidence="10 11" key="1">
    <citation type="submission" date="2017-09" db="EMBL/GenBank/DDBJ databases">
        <title>Depth-based differentiation of microbial function through sediment-hosted aquifers and enrichment of novel symbionts in the deep terrestrial subsurface.</title>
        <authorList>
            <person name="Probst A.J."/>
            <person name="Ladd B."/>
            <person name="Jarett J.K."/>
            <person name="Geller-Mcgrath D.E."/>
            <person name="Sieber C.M."/>
            <person name="Emerson J.B."/>
            <person name="Anantharaman K."/>
            <person name="Thomas B.C."/>
            <person name="Malmstrom R."/>
            <person name="Stieglmeier M."/>
            <person name="Klingl A."/>
            <person name="Woyke T."/>
            <person name="Ryan C.M."/>
            <person name="Banfield J.F."/>
        </authorList>
    </citation>
    <scope>NUCLEOTIDE SEQUENCE [LARGE SCALE GENOMIC DNA]</scope>
    <source>
        <strain evidence="10">CG10_big_fil_rev_8_21_14_0_10_45_14</strain>
    </source>
</reference>
<evidence type="ECO:0000256" key="5">
    <source>
        <dbReference type="ARBA" id="ARBA00022917"/>
    </source>
</evidence>
<comment type="similarity">
    <text evidence="1 8">Belongs to the TRAFAC class translation factor GTPase superfamily. Classic translation factor GTPase family. IF-2 subfamily.</text>
</comment>
<evidence type="ECO:0000256" key="8">
    <source>
        <dbReference type="RuleBase" id="RU000644"/>
    </source>
</evidence>
<comment type="function">
    <text evidence="8">One of the essential components for the initiation of protein synthesis. Protects formylmethionyl-tRNA from spontaneous hydrolysis and promotes its binding to the 30S ribosomal subunits. Also involved in the hydrolysis of GTP during the formation of the 70S ribosomal complex.</text>
</comment>
<dbReference type="GO" id="GO:0005737">
    <property type="term" value="C:cytoplasm"/>
    <property type="evidence" value="ECO:0007669"/>
    <property type="project" value="UniProtKB-UniRule"/>
</dbReference>
<evidence type="ECO:0000256" key="3">
    <source>
        <dbReference type="ARBA" id="ARBA00022540"/>
    </source>
</evidence>
<dbReference type="AlphaFoldDB" id="A0A2H0RJP6"/>
<dbReference type="GO" id="GO:0003743">
    <property type="term" value="F:translation initiation factor activity"/>
    <property type="evidence" value="ECO:0007669"/>
    <property type="project" value="UniProtKB-UniRule"/>
</dbReference>
<dbReference type="SUPFAM" id="SSF50447">
    <property type="entry name" value="Translation proteins"/>
    <property type="match status" value="2"/>
</dbReference>
<evidence type="ECO:0000259" key="9">
    <source>
        <dbReference type="PROSITE" id="PS51722"/>
    </source>
</evidence>
<evidence type="ECO:0000256" key="4">
    <source>
        <dbReference type="ARBA" id="ARBA00022741"/>
    </source>
</evidence>
<gene>
    <name evidence="10" type="primary">infB</name>
    <name evidence="10" type="ORF">COV07_02855</name>
</gene>
<dbReference type="InterPro" id="IPR000795">
    <property type="entry name" value="T_Tr_GTP-bd_dom"/>
</dbReference>
<dbReference type="GO" id="GO:0003924">
    <property type="term" value="F:GTPase activity"/>
    <property type="evidence" value="ECO:0007669"/>
    <property type="project" value="InterPro"/>
</dbReference>
<dbReference type="GO" id="GO:0005525">
    <property type="term" value="F:GTP binding"/>
    <property type="evidence" value="ECO:0007669"/>
    <property type="project" value="UniProtKB-KW"/>
</dbReference>
<dbReference type="NCBIfam" id="TIGR00231">
    <property type="entry name" value="small_GTP"/>
    <property type="match status" value="1"/>
</dbReference>
<dbReference type="SUPFAM" id="SSF52156">
    <property type="entry name" value="Initiation factor IF2/eIF5b, domain 3"/>
    <property type="match status" value="1"/>
</dbReference>
<evidence type="ECO:0000256" key="6">
    <source>
        <dbReference type="ARBA" id="ARBA00023134"/>
    </source>
</evidence>
<sequence>MLQEITKNEGTTKRPPIVVVMGHVDHGKSTLLDYVRKSHIVEGETGGITQHIGAYETTHESEGVKQRITFIDTPGHEAFTKMRSRGATVADIAILVVAANDGVKAQTKEAIDTILATGIPFVVAINKIDLEGANEDRVKQELSEYGVFVEGYGGDVTSAPISAKTGSGVDELLSLVLLLADMADLKGDASKMAEGVVVESHLDKRSGASATIIITDGTISKPCCLLSGGEIASLRGMQTSAGEEVREANFSSPLLTTGWSAPPPVGATFQCYSLKREAEVARDEMVTNIKTGKVAEDERAVMVIVIKADVAGTLEAIVNKLTALDNEKLRVKIVGSGLGPVSENDIRMAGCGENKALVLAFNVGVDRVARDLSDSLSVEIHEFDIIYKLLEFVDERFLRSIPTEMVEEVQGKARVLRIFSATRAKQVLGGSVLEGVLNKGARLRVMRNEHEIGRGKIVELQEQKIAVPKVEAGNQFGAMIESTIPLAERDIIECVVDVER</sequence>
<dbReference type="PROSITE" id="PS51722">
    <property type="entry name" value="G_TR_2"/>
    <property type="match status" value="1"/>
</dbReference>
<keyword evidence="3 8" id="KW-0396">Initiation factor</keyword>
<dbReference type="EMBL" id="PCYL01000030">
    <property type="protein sequence ID" value="PIR46713.1"/>
    <property type="molecule type" value="Genomic_DNA"/>
</dbReference>
<dbReference type="Pfam" id="PF11987">
    <property type="entry name" value="IF-2"/>
    <property type="match status" value="1"/>
</dbReference>
<dbReference type="InterPro" id="IPR027417">
    <property type="entry name" value="P-loop_NTPase"/>
</dbReference>
<dbReference type="PANTHER" id="PTHR43381">
    <property type="entry name" value="TRANSLATION INITIATION FACTOR IF-2-RELATED"/>
    <property type="match status" value="1"/>
</dbReference>
<keyword evidence="4" id="KW-0547">Nucleotide-binding</keyword>
<dbReference type="Pfam" id="PF00009">
    <property type="entry name" value="GTP_EFTU"/>
    <property type="match status" value="1"/>
</dbReference>
<dbReference type="InterPro" id="IPR053905">
    <property type="entry name" value="EF-G-like_DII"/>
</dbReference>
<evidence type="ECO:0000313" key="10">
    <source>
        <dbReference type="EMBL" id="PIR46713.1"/>
    </source>
</evidence>
<comment type="caution">
    <text evidence="10">The sequence shown here is derived from an EMBL/GenBank/DDBJ whole genome shotgun (WGS) entry which is preliminary data.</text>
</comment>
<dbReference type="InterPro" id="IPR000178">
    <property type="entry name" value="TF_IF2_bacterial-like"/>
</dbReference>
<evidence type="ECO:0000256" key="7">
    <source>
        <dbReference type="NCBIfam" id="TIGR00487"/>
    </source>
</evidence>
<keyword evidence="5 8" id="KW-0648">Protein biosynthesis</keyword>
<dbReference type="InterPro" id="IPR036925">
    <property type="entry name" value="TIF_IF2_dom3_sf"/>
</dbReference>
<dbReference type="Gene3D" id="3.40.50.10050">
    <property type="entry name" value="Translation initiation factor IF- 2, domain 3"/>
    <property type="match status" value="1"/>
</dbReference>
<dbReference type="NCBIfam" id="TIGR00487">
    <property type="entry name" value="IF-2"/>
    <property type="match status" value="1"/>
</dbReference>
<dbReference type="InterPro" id="IPR015760">
    <property type="entry name" value="TIF_IF2"/>
</dbReference>
<dbReference type="InterPro" id="IPR005225">
    <property type="entry name" value="Small_GTP-bd"/>
</dbReference>
<dbReference type="InterPro" id="IPR023115">
    <property type="entry name" value="TIF_IF2_dom3"/>
</dbReference>
<dbReference type="Gene3D" id="3.40.50.300">
    <property type="entry name" value="P-loop containing nucleotide triphosphate hydrolases"/>
    <property type="match status" value="1"/>
</dbReference>
<accession>A0A2H0RJP6</accession>
<organism evidence="10 11">
    <name type="scientific">Candidatus Vogelbacteria bacterium CG10_big_fil_rev_8_21_14_0_10_45_14</name>
    <dbReference type="NCBI Taxonomy" id="1975042"/>
    <lineage>
        <taxon>Bacteria</taxon>
        <taxon>Candidatus Vogeliibacteriota</taxon>
    </lineage>
</organism>
<proteinExistence type="inferred from homology"/>
<dbReference type="PANTHER" id="PTHR43381:SF4">
    <property type="entry name" value="EUKARYOTIC TRANSLATION INITIATION FACTOR 5B"/>
    <property type="match status" value="1"/>
</dbReference>
<dbReference type="CDD" id="cd01887">
    <property type="entry name" value="IF2_eIF5B"/>
    <property type="match status" value="1"/>
</dbReference>
<dbReference type="FunFam" id="3.40.50.10050:FF:000001">
    <property type="entry name" value="Translation initiation factor IF-2"/>
    <property type="match status" value="1"/>
</dbReference>
<evidence type="ECO:0000256" key="1">
    <source>
        <dbReference type="ARBA" id="ARBA00007733"/>
    </source>
</evidence>